<dbReference type="InterPro" id="IPR001173">
    <property type="entry name" value="Glyco_trans_2-like"/>
</dbReference>
<dbReference type="CDD" id="cd00761">
    <property type="entry name" value="Glyco_tranf_GTA_type"/>
    <property type="match status" value="1"/>
</dbReference>
<evidence type="ECO:0000256" key="1">
    <source>
        <dbReference type="SAM" id="Phobius"/>
    </source>
</evidence>
<keyword evidence="1" id="KW-1133">Transmembrane helix</keyword>
<reference evidence="3" key="1">
    <citation type="submission" date="2018-05" db="EMBL/GenBank/DDBJ databases">
        <authorList>
            <person name="Lanie J.A."/>
            <person name="Ng W.-L."/>
            <person name="Kazmierczak K.M."/>
            <person name="Andrzejewski T.M."/>
            <person name="Davidsen T.M."/>
            <person name="Wayne K.J."/>
            <person name="Tettelin H."/>
            <person name="Glass J.I."/>
            <person name="Rusch D."/>
            <person name="Podicherti R."/>
            <person name="Tsui H.-C.T."/>
            <person name="Winkler M.E."/>
        </authorList>
    </citation>
    <scope>NUCLEOTIDE SEQUENCE</scope>
</reference>
<name>A0A381RBY6_9ZZZZ</name>
<sequence>MEDLKFSIVIPVYNGAETIGETIESILSQSFTNFELIVQDNDSDDDTARIVSAYSDPRVKYYKNSGNLGYSQNLREGKKNCLGDILFLMAADDILLEDALDNTHSAFRLNEKIGAVTRPYYWYTKDVGKPVRETPRFSTGQNEVVSIDDKFSRVSLILNNEILGQLSGLAVRMKFVDTDYSDDPWISHGYPLASIFKKHPVVFLKDDSIAVRIGMNGTRKSSTYDCSPMKCWVDLFEKIYYESEFEEIKSKCIREIVAVNYIGLVQIKNFGEYSSLLKEIFYLIRYRWTNIFSLSYWFFSLGTLVVPSSVLLPMVDWYKEKRGVWLKKSF</sequence>
<dbReference type="PANTHER" id="PTHR43685:SF11">
    <property type="entry name" value="GLYCOSYLTRANSFERASE TAGX-RELATED"/>
    <property type="match status" value="1"/>
</dbReference>
<dbReference type="PANTHER" id="PTHR43685">
    <property type="entry name" value="GLYCOSYLTRANSFERASE"/>
    <property type="match status" value="1"/>
</dbReference>
<protein>
    <recommendedName>
        <fullName evidence="2">Glycosyltransferase 2-like domain-containing protein</fullName>
    </recommendedName>
</protein>
<proteinExistence type="predicted"/>
<evidence type="ECO:0000259" key="2">
    <source>
        <dbReference type="Pfam" id="PF00535"/>
    </source>
</evidence>
<dbReference type="SUPFAM" id="SSF53448">
    <property type="entry name" value="Nucleotide-diphospho-sugar transferases"/>
    <property type="match status" value="1"/>
</dbReference>
<evidence type="ECO:0000313" key="3">
    <source>
        <dbReference type="EMBL" id="SUZ89286.1"/>
    </source>
</evidence>
<dbReference type="Gene3D" id="3.90.550.10">
    <property type="entry name" value="Spore Coat Polysaccharide Biosynthesis Protein SpsA, Chain A"/>
    <property type="match status" value="1"/>
</dbReference>
<dbReference type="InterPro" id="IPR029044">
    <property type="entry name" value="Nucleotide-diphossugar_trans"/>
</dbReference>
<keyword evidence="1" id="KW-0812">Transmembrane</keyword>
<keyword evidence="1" id="KW-0472">Membrane</keyword>
<dbReference type="EMBL" id="UINC01001814">
    <property type="protein sequence ID" value="SUZ89286.1"/>
    <property type="molecule type" value="Genomic_DNA"/>
</dbReference>
<gene>
    <name evidence="3" type="ORF">METZ01_LOCUS42140</name>
</gene>
<dbReference type="InterPro" id="IPR050834">
    <property type="entry name" value="Glycosyltransf_2"/>
</dbReference>
<accession>A0A381RBY6</accession>
<dbReference type="AlphaFoldDB" id="A0A381RBY6"/>
<organism evidence="3">
    <name type="scientific">marine metagenome</name>
    <dbReference type="NCBI Taxonomy" id="408172"/>
    <lineage>
        <taxon>unclassified sequences</taxon>
        <taxon>metagenomes</taxon>
        <taxon>ecological metagenomes</taxon>
    </lineage>
</organism>
<dbReference type="Pfam" id="PF00535">
    <property type="entry name" value="Glycos_transf_2"/>
    <property type="match status" value="1"/>
</dbReference>
<feature type="domain" description="Glycosyltransferase 2-like" evidence="2">
    <location>
        <begin position="7"/>
        <end position="134"/>
    </location>
</feature>
<feature type="transmembrane region" description="Helical" evidence="1">
    <location>
        <begin position="294"/>
        <end position="318"/>
    </location>
</feature>